<feature type="transmembrane region" description="Helical" evidence="1">
    <location>
        <begin position="43"/>
        <end position="67"/>
    </location>
</feature>
<dbReference type="STRING" id="341036.SAMN05660649_03593"/>
<reference evidence="3" key="1">
    <citation type="submission" date="2016-10" db="EMBL/GenBank/DDBJ databases">
        <authorList>
            <person name="Varghese N."/>
            <person name="Submissions S."/>
        </authorList>
    </citation>
    <scope>NUCLEOTIDE SEQUENCE [LARGE SCALE GENOMIC DNA]</scope>
    <source>
        <strain evidence="3">DSM 17038</strain>
    </source>
</reference>
<protein>
    <submittedName>
        <fullName evidence="2">Uncharacterized protein</fullName>
    </submittedName>
</protein>
<keyword evidence="1" id="KW-1133">Transmembrane helix</keyword>
<sequence length="86" mass="9910">MCTHEKTNHPTRIKSIGLVLITFSWIIYGIIFITPFSSLNLKIKALICTISYCSSHVVFWTGVLIVGKEVANKYKVMSLLRRFMRM</sequence>
<evidence type="ECO:0000313" key="2">
    <source>
        <dbReference type="EMBL" id="SFH03530.1"/>
    </source>
</evidence>
<feature type="transmembrane region" description="Helical" evidence="1">
    <location>
        <begin position="16"/>
        <end position="37"/>
    </location>
</feature>
<proteinExistence type="predicted"/>
<name>A0A1I2WQ69_9FIRM</name>
<keyword evidence="3" id="KW-1185">Reference proteome</keyword>
<dbReference type="NCBIfam" id="NF033684">
    <property type="entry name" value="suffix_2_RND"/>
    <property type="match status" value="1"/>
</dbReference>
<dbReference type="Proteomes" id="UP000199337">
    <property type="component" value="Unassembled WGS sequence"/>
</dbReference>
<keyword evidence="1" id="KW-0472">Membrane</keyword>
<accession>A0A1I2WQ69</accession>
<dbReference type="InterPro" id="IPR047961">
    <property type="entry name" value="Transp_suffix-like"/>
</dbReference>
<dbReference type="EMBL" id="FOOX01000014">
    <property type="protein sequence ID" value="SFH03530.1"/>
    <property type="molecule type" value="Genomic_DNA"/>
</dbReference>
<gene>
    <name evidence="2" type="ORF">SAMN05660649_03593</name>
</gene>
<keyword evidence="1" id="KW-0812">Transmembrane</keyword>
<evidence type="ECO:0000256" key="1">
    <source>
        <dbReference type="SAM" id="Phobius"/>
    </source>
</evidence>
<dbReference type="AlphaFoldDB" id="A0A1I2WQ69"/>
<organism evidence="2 3">
    <name type="scientific">Desulfotruncus arcticus DSM 17038</name>
    <dbReference type="NCBI Taxonomy" id="1121424"/>
    <lineage>
        <taxon>Bacteria</taxon>
        <taxon>Bacillati</taxon>
        <taxon>Bacillota</taxon>
        <taxon>Clostridia</taxon>
        <taxon>Eubacteriales</taxon>
        <taxon>Desulfallaceae</taxon>
        <taxon>Desulfotruncus</taxon>
    </lineage>
</organism>
<evidence type="ECO:0000313" key="3">
    <source>
        <dbReference type="Proteomes" id="UP000199337"/>
    </source>
</evidence>